<dbReference type="InterPro" id="IPR043504">
    <property type="entry name" value="Peptidase_S1_PA_chymotrypsin"/>
</dbReference>
<dbReference type="InterPro" id="IPR051487">
    <property type="entry name" value="Ser/Thr_Proteases_Immune/Dev"/>
</dbReference>
<proteinExistence type="inferred from homology"/>
<dbReference type="PANTHER" id="PTHR24256">
    <property type="entry name" value="TRYPTASE-RELATED"/>
    <property type="match status" value="1"/>
</dbReference>
<keyword evidence="5" id="KW-1185">Reference proteome</keyword>
<accession>A0A5N4B7K8</accession>
<dbReference type="AlphaFoldDB" id="A0A5N4B7K8"/>
<dbReference type="InParanoid" id="A0A5N4B7K8"/>
<dbReference type="OrthoDB" id="6776240at2759"/>
<dbReference type="Proteomes" id="UP000327044">
    <property type="component" value="Unassembled WGS sequence"/>
</dbReference>
<dbReference type="SMART" id="SM00020">
    <property type="entry name" value="Tryp_SPc"/>
    <property type="match status" value="1"/>
</dbReference>
<dbReference type="Gene3D" id="2.40.10.10">
    <property type="entry name" value="Trypsin-like serine proteases"/>
    <property type="match status" value="1"/>
</dbReference>
<dbReference type="Pfam" id="PF00089">
    <property type="entry name" value="Trypsin"/>
    <property type="match status" value="1"/>
</dbReference>
<dbReference type="EMBL" id="VVIM01000001">
    <property type="protein sequence ID" value="KAB0805589.1"/>
    <property type="molecule type" value="Genomic_DNA"/>
</dbReference>
<sequence length="269" mass="30426">MMAIYQRVKEVEIMVCGGTLIKPKWVLTSNTCYKKLSVYANGSWPFMVARVHNLAAVSVSPKREINMVISHSEYKDVNYTVANDIALMATDTEFLVNSYIFPITLASTHLISDSNCSFVYWNVSMPYRFNREAAPLVKVRVLVKDINNCKQWFNYTLVYSYGQICAQLSHGVIPKQHSGGPLVCNNTQVGLFSSQQESNGETFLIFTELQPYRKFISDVIPALRLSEMEEGATKRKFSVMFNPANSCWALHETILLTLVISLSNNLQHA</sequence>
<evidence type="ECO:0000259" key="3">
    <source>
        <dbReference type="PROSITE" id="PS50240"/>
    </source>
</evidence>
<keyword evidence="1" id="KW-1015">Disulfide bond</keyword>
<comment type="caution">
    <text evidence="4">The sequence shown here is derived from an EMBL/GenBank/DDBJ whole genome shotgun (WGS) entry which is preliminary data.</text>
</comment>
<comment type="similarity">
    <text evidence="2">Belongs to the peptidase S1 family. CLIP subfamily.</text>
</comment>
<evidence type="ECO:0000256" key="2">
    <source>
        <dbReference type="ARBA" id="ARBA00024195"/>
    </source>
</evidence>
<gene>
    <name evidence="4" type="ORF">PPYR_02559</name>
</gene>
<evidence type="ECO:0000313" key="4">
    <source>
        <dbReference type="EMBL" id="KAB0805589.1"/>
    </source>
</evidence>
<organism evidence="4 5">
    <name type="scientific">Photinus pyralis</name>
    <name type="common">Common eastern firefly</name>
    <name type="synonym">Lampyris pyralis</name>
    <dbReference type="NCBI Taxonomy" id="7054"/>
    <lineage>
        <taxon>Eukaryota</taxon>
        <taxon>Metazoa</taxon>
        <taxon>Ecdysozoa</taxon>
        <taxon>Arthropoda</taxon>
        <taxon>Hexapoda</taxon>
        <taxon>Insecta</taxon>
        <taxon>Pterygota</taxon>
        <taxon>Neoptera</taxon>
        <taxon>Endopterygota</taxon>
        <taxon>Coleoptera</taxon>
        <taxon>Polyphaga</taxon>
        <taxon>Elateriformia</taxon>
        <taxon>Elateroidea</taxon>
        <taxon>Lampyridae</taxon>
        <taxon>Lampyrinae</taxon>
        <taxon>Photinus</taxon>
    </lineage>
</organism>
<dbReference type="SUPFAM" id="SSF50494">
    <property type="entry name" value="Trypsin-like serine proteases"/>
    <property type="match status" value="1"/>
</dbReference>
<name>A0A5N4B7K8_PHOPY</name>
<dbReference type="InterPro" id="IPR001254">
    <property type="entry name" value="Trypsin_dom"/>
</dbReference>
<evidence type="ECO:0000313" key="5">
    <source>
        <dbReference type="Proteomes" id="UP000327044"/>
    </source>
</evidence>
<evidence type="ECO:0000256" key="1">
    <source>
        <dbReference type="ARBA" id="ARBA00023157"/>
    </source>
</evidence>
<dbReference type="InterPro" id="IPR009003">
    <property type="entry name" value="Peptidase_S1_PA"/>
</dbReference>
<protein>
    <recommendedName>
        <fullName evidence="3">Peptidase S1 domain-containing protein</fullName>
    </recommendedName>
</protein>
<dbReference type="GO" id="GO:0004252">
    <property type="term" value="F:serine-type endopeptidase activity"/>
    <property type="evidence" value="ECO:0007669"/>
    <property type="project" value="InterPro"/>
</dbReference>
<dbReference type="PROSITE" id="PS50240">
    <property type="entry name" value="TRYPSIN_DOM"/>
    <property type="match status" value="1"/>
</dbReference>
<reference evidence="4 5" key="1">
    <citation type="journal article" date="2018" name="Elife">
        <title>Firefly genomes illuminate parallel origins of bioluminescence in beetles.</title>
        <authorList>
            <person name="Fallon T.R."/>
            <person name="Lower S.E."/>
            <person name="Chang C.H."/>
            <person name="Bessho-Uehara M."/>
            <person name="Martin G.J."/>
            <person name="Bewick A.J."/>
            <person name="Behringer M."/>
            <person name="Debat H.J."/>
            <person name="Wong I."/>
            <person name="Day J.C."/>
            <person name="Suvorov A."/>
            <person name="Silva C.J."/>
            <person name="Stanger-Hall K.F."/>
            <person name="Hall D.W."/>
            <person name="Schmitz R.J."/>
            <person name="Nelson D.R."/>
            <person name="Lewis S.M."/>
            <person name="Shigenobu S."/>
            <person name="Bybee S.M."/>
            <person name="Larracuente A.M."/>
            <person name="Oba Y."/>
            <person name="Weng J.K."/>
        </authorList>
    </citation>
    <scope>NUCLEOTIDE SEQUENCE [LARGE SCALE GENOMIC DNA]</scope>
    <source>
        <strain evidence="4">1611_PpyrPB1</strain>
        <tissue evidence="4">Whole body</tissue>
    </source>
</reference>
<dbReference type="GO" id="GO:0006508">
    <property type="term" value="P:proteolysis"/>
    <property type="evidence" value="ECO:0007669"/>
    <property type="project" value="InterPro"/>
</dbReference>
<feature type="domain" description="Peptidase S1" evidence="3">
    <location>
        <begin position="1"/>
        <end position="221"/>
    </location>
</feature>